<accession>A0A0S3QUC6</accession>
<dbReference type="RefSeq" id="WP_068549919.1">
    <property type="nucleotide sequence ID" value="NZ_AP013035.1"/>
</dbReference>
<feature type="domain" description="Histone deacetylase" evidence="2">
    <location>
        <begin position="67"/>
        <end position="266"/>
    </location>
</feature>
<evidence type="ECO:0000256" key="1">
    <source>
        <dbReference type="ARBA" id="ARBA00005947"/>
    </source>
</evidence>
<dbReference type="KEGG" id="ttk:TST_1131"/>
<dbReference type="SUPFAM" id="SSF52768">
    <property type="entry name" value="Arginase/deacetylase"/>
    <property type="match status" value="1"/>
</dbReference>
<proteinExistence type="inferred from homology"/>
<dbReference type="PANTHER" id="PTHR10625:SF10">
    <property type="entry name" value="HISTONE DEACETYLASE HDAC1"/>
    <property type="match status" value="1"/>
</dbReference>
<dbReference type="STRING" id="1298851.TST_1131"/>
<dbReference type="InterPro" id="IPR037138">
    <property type="entry name" value="His_deacetylse_dom_sf"/>
</dbReference>
<dbReference type="Gene3D" id="3.40.800.20">
    <property type="entry name" value="Histone deacetylase domain"/>
    <property type="match status" value="1"/>
</dbReference>
<evidence type="ECO:0000313" key="3">
    <source>
        <dbReference type="EMBL" id="BAT71923.1"/>
    </source>
</evidence>
<comment type="similarity">
    <text evidence="1">Belongs to the histone deacetylase family.</text>
</comment>
<dbReference type="InterPro" id="IPR023696">
    <property type="entry name" value="Ureohydrolase_dom_sf"/>
</dbReference>
<dbReference type="Pfam" id="PF00850">
    <property type="entry name" value="Hist_deacetyl"/>
    <property type="match status" value="1"/>
</dbReference>
<dbReference type="PANTHER" id="PTHR10625">
    <property type="entry name" value="HISTONE DEACETYLASE HDAC1-RELATED"/>
    <property type="match status" value="1"/>
</dbReference>
<protein>
    <submittedName>
        <fullName evidence="3">Histone deacetylase superfamily protein</fullName>
    </submittedName>
</protein>
<dbReference type="GO" id="GO:0040029">
    <property type="term" value="P:epigenetic regulation of gene expression"/>
    <property type="evidence" value="ECO:0007669"/>
    <property type="project" value="TreeGrafter"/>
</dbReference>
<reference evidence="4" key="1">
    <citation type="journal article" date="2018" name="Science">
        <title>A primordial and reversible TCA cycle in a facultatively chemolithoautotrophic thermophile.</title>
        <authorList>
            <person name="Nunoura T."/>
            <person name="Chikaraishi Y."/>
            <person name="Izaki R."/>
            <person name="Suwa T."/>
            <person name="Sato T."/>
            <person name="Harada T."/>
            <person name="Mori K."/>
            <person name="Kato Y."/>
            <person name="Miyazaki M."/>
            <person name="Shimamura S."/>
            <person name="Yanagawa K."/>
            <person name="Shuto A."/>
            <person name="Ohkouchi N."/>
            <person name="Fujita N."/>
            <person name="Takaki Y."/>
            <person name="Atomi H."/>
            <person name="Takai K."/>
        </authorList>
    </citation>
    <scope>NUCLEOTIDE SEQUENCE [LARGE SCALE GENOMIC DNA]</scope>
    <source>
        <strain evidence="4">DSM 17441 / JCM 13301 / NBRC 103674 / ABI70S6</strain>
    </source>
</reference>
<dbReference type="PRINTS" id="PR01270">
    <property type="entry name" value="HDASUPER"/>
</dbReference>
<keyword evidence="4" id="KW-1185">Reference proteome</keyword>
<evidence type="ECO:0000259" key="2">
    <source>
        <dbReference type="Pfam" id="PF00850"/>
    </source>
</evidence>
<gene>
    <name evidence="3" type="ORF">TST_1131</name>
</gene>
<dbReference type="InterPro" id="IPR023801">
    <property type="entry name" value="His_deacetylse_dom"/>
</dbReference>
<dbReference type="GO" id="GO:0004407">
    <property type="term" value="F:histone deacetylase activity"/>
    <property type="evidence" value="ECO:0007669"/>
    <property type="project" value="TreeGrafter"/>
</dbReference>
<organism evidence="3 4">
    <name type="scientific">Thermosulfidibacter takaii (strain DSM 17441 / JCM 13301 / NBRC 103674 / ABI70S6)</name>
    <dbReference type="NCBI Taxonomy" id="1298851"/>
    <lineage>
        <taxon>Bacteria</taxon>
        <taxon>Pseudomonadati</taxon>
        <taxon>Thermosulfidibacterota</taxon>
        <taxon>Thermosulfidibacteria</taxon>
        <taxon>Thermosulfidibacterales</taxon>
        <taxon>Thermosulfidibacteraceae</taxon>
    </lineage>
</organism>
<dbReference type="InterPro" id="IPR000286">
    <property type="entry name" value="HDACs"/>
</dbReference>
<sequence>MKKTAIFYNTAFSRRSYLTAGNRLADFPDAIVPLLERQNIVLFESKPVSKELVRKIHTERMIEEVENTSLCATAYESAGGVVEATELILKREITNAFCFIGCGGHHAGRDYFWGACCFNDVILATTNAREKINPNLRFVILDTDAHHGDGTRQLLELSNDKNTLHLCLCDREWHSEDGLRHDFDVTWVTYDQNPDKDYLEVVEKALEIAASFPHDLFYWYMGFDTYRGDYGSLGLSRECFLEIADMVKNFANKYTNDRLQVVLAGGSLREMATWLIPRVIDKLATWEE</sequence>
<evidence type="ECO:0000313" key="4">
    <source>
        <dbReference type="Proteomes" id="UP000063234"/>
    </source>
</evidence>
<dbReference type="OrthoDB" id="9808367at2"/>
<name>A0A0S3QUC6_THET7</name>
<dbReference type="Proteomes" id="UP000063234">
    <property type="component" value="Chromosome"/>
</dbReference>
<dbReference type="EMBL" id="AP013035">
    <property type="protein sequence ID" value="BAT71923.1"/>
    <property type="molecule type" value="Genomic_DNA"/>
</dbReference>
<dbReference type="AlphaFoldDB" id="A0A0S3QUC6"/>